<feature type="transmembrane region" description="Helical" evidence="1">
    <location>
        <begin position="12"/>
        <end position="31"/>
    </location>
</feature>
<keyword evidence="1" id="KW-0812">Transmembrane</keyword>
<dbReference type="RefSeq" id="WP_136793838.1">
    <property type="nucleotide sequence ID" value="NZ_SWAU01000221.1"/>
</dbReference>
<dbReference type="AlphaFoldDB" id="A0A4U0YRM5"/>
<evidence type="ECO:0000313" key="3">
    <source>
        <dbReference type="Proteomes" id="UP000306340"/>
    </source>
</evidence>
<keyword evidence="1" id="KW-0472">Membrane</keyword>
<dbReference type="EMBL" id="SWAU01000221">
    <property type="protein sequence ID" value="TKA95160.1"/>
    <property type="molecule type" value="Genomic_DNA"/>
</dbReference>
<dbReference type="Proteomes" id="UP000306340">
    <property type="component" value="Unassembled WGS sequence"/>
</dbReference>
<evidence type="ECO:0000256" key="1">
    <source>
        <dbReference type="SAM" id="Phobius"/>
    </source>
</evidence>
<keyword evidence="1" id="KW-1133">Transmembrane helix</keyword>
<organism evidence="2 3">
    <name type="scientific">Cereibacter changlensis</name>
    <dbReference type="NCBI Taxonomy" id="402884"/>
    <lineage>
        <taxon>Bacteria</taxon>
        <taxon>Pseudomonadati</taxon>
        <taxon>Pseudomonadota</taxon>
        <taxon>Alphaproteobacteria</taxon>
        <taxon>Rhodobacterales</taxon>
        <taxon>Paracoccaceae</taxon>
        <taxon>Cereibacter</taxon>
    </lineage>
</organism>
<name>A0A4U0YRM5_9RHOB</name>
<reference evidence="2 3" key="1">
    <citation type="submission" date="2019-04" db="EMBL/GenBank/DDBJ databases">
        <title>Crypto-aerobic microbial life in anoxic (sulfidic) marine sediments.</title>
        <authorList>
            <person name="Bhattacharya S."/>
            <person name="Roy C."/>
            <person name="Mondal N."/>
            <person name="Sarkar J."/>
            <person name="Mandal S."/>
            <person name="Rameez M.J."/>
            <person name="Ghosh W."/>
        </authorList>
    </citation>
    <scope>NUCLEOTIDE SEQUENCE [LARGE SCALE GENOMIC DNA]</scope>
    <source>
        <strain evidence="2 3">SBBC</strain>
    </source>
</reference>
<proteinExistence type="predicted"/>
<evidence type="ECO:0000313" key="2">
    <source>
        <dbReference type="EMBL" id="TKA95160.1"/>
    </source>
</evidence>
<sequence length="65" mass="7075">MPMRLAIHTMNTTLILVSLPVGAAMLTYSLLRGEDLRMTSRALVLTGLGMIVMESRFGQALLALI</sequence>
<protein>
    <submittedName>
        <fullName evidence="2">Uncharacterized protein</fullName>
    </submittedName>
</protein>
<gene>
    <name evidence="2" type="ORF">FAZ78_18330</name>
</gene>
<accession>A0A4U0YRM5</accession>
<comment type="caution">
    <text evidence="2">The sequence shown here is derived from an EMBL/GenBank/DDBJ whole genome shotgun (WGS) entry which is preliminary data.</text>
</comment>